<evidence type="ECO:0000313" key="2">
    <source>
        <dbReference type="EMBL" id="QQD18781.1"/>
    </source>
</evidence>
<sequence>MNKKLIAASLLAAAPMAAQADILGAHAGAYVWQQKWSGDVRANGDTLDVEKDLGYDDDSGSSFYVALEHPIIFIPELRLQRTELEISERNDFQRQVNFAGATFNVNDTVDSTTDLGHTDATFYYEILDNWLNLDVGLTARIFDGEVRLKTNTDQGQIDVDPVIPMAYVQARFDLPLTGLYGSVLGNVLSIDDNSVTDTTINLGYEVGVLGFELGYRNFDVDLEDNDERAKVNVDGYFLGVVIDI</sequence>
<dbReference type="AlphaFoldDB" id="A0A7T4R1K8"/>
<feature type="chain" id="PRO_5032492777" evidence="1">
    <location>
        <begin position="21"/>
        <end position="244"/>
    </location>
</feature>
<accession>A0A7T4R1K8</accession>
<proteinExistence type="predicted"/>
<reference evidence="2 3" key="1">
    <citation type="submission" date="2020-12" db="EMBL/GenBank/DDBJ databases">
        <authorList>
            <person name="Shan Y."/>
        </authorList>
    </citation>
    <scope>NUCLEOTIDE SEQUENCE [LARGE SCALE GENOMIC DNA]</scope>
    <source>
        <strain evidence="3">csc3.9</strain>
    </source>
</reference>
<evidence type="ECO:0000313" key="3">
    <source>
        <dbReference type="Proteomes" id="UP000596063"/>
    </source>
</evidence>
<organism evidence="2 3">
    <name type="scientific">Spongiibacter nanhainus</name>
    <dbReference type="NCBI Taxonomy" id="2794344"/>
    <lineage>
        <taxon>Bacteria</taxon>
        <taxon>Pseudomonadati</taxon>
        <taxon>Pseudomonadota</taxon>
        <taxon>Gammaproteobacteria</taxon>
        <taxon>Cellvibrionales</taxon>
        <taxon>Spongiibacteraceae</taxon>
        <taxon>Spongiibacter</taxon>
    </lineage>
</organism>
<evidence type="ECO:0000256" key="1">
    <source>
        <dbReference type="SAM" id="SignalP"/>
    </source>
</evidence>
<dbReference type="KEGG" id="snan:I6N98_02620"/>
<keyword evidence="3" id="KW-1185">Reference proteome</keyword>
<name>A0A7T4R1K8_9GAMM</name>
<dbReference type="Proteomes" id="UP000596063">
    <property type="component" value="Chromosome"/>
</dbReference>
<keyword evidence="1" id="KW-0732">Signal</keyword>
<gene>
    <name evidence="2" type="ORF">I6N98_02620</name>
</gene>
<dbReference type="InterPro" id="IPR026387">
    <property type="entry name" value="OMP_w_GlyGly"/>
</dbReference>
<dbReference type="NCBIfam" id="TIGR04219">
    <property type="entry name" value="OMP_w_GlyGly"/>
    <property type="match status" value="1"/>
</dbReference>
<protein>
    <submittedName>
        <fullName evidence="2">TIGR04219 family outer membrane beta-barrel protein</fullName>
    </submittedName>
</protein>
<dbReference type="RefSeq" id="WP_198570270.1">
    <property type="nucleotide sequence ID" value="NZ_CP066167.1"/>
</dbReference>
<dbReference type="EMBL" id="CP066167">
    <property type="protein sequence ID" value="QQD18781.1"/>
    <property type="molecule type" value="Genomic_DNA"/>
</dbReference>
<feature type="signal peptide" evidence="1">
    <location>
        <begin position="1"/>
        <end position="20"/>
    </location>
</feature>